<evidence type="ECO:0000313" key="1">
    <source>
        <dbReference type="EMBL" id="XPM64011.1"/>
    </source>
</evidence>
<sequence>MTSYYTTRFKMWLKEQKGNWVPQSLLESNWSQSSLAEVPED</sequence>
<dbReference type="EMBL" id="CP182909">
    <property type="protein sequence ID" value="XPM64011.1"/>
    <property type="molecule type" value="Genomic_DNA"/>
</dbReference>
<proteinExistence type="predicted"/>
<reference evidence="1 2" key="1">
    <citation type="journal article" date="2016" name="Genome Announc.">
        <title>Draft Genome Sequence of the Thermotolerant Cyanobacterium Desertifilum sp. IPPAS B-1220.</title>
        <authorList>
            <person name="Mironov K.S."/>
            <person name="Sinetova M.A."/>
            <person name="Bolatkhan K."/>
            <person name="Zayadan B.K."/>
            <person name="Ustinova V.V."/>
            <person name="Kupriyanova E.V."/>
            <person name="Skrypnik A.N."/>
            <person name="Gogoleva N.E."/>
            <person name="Gogolev Y.V."/>
            <person name="Los D.A."/>
        </authorList>
    </citation>
    <scope>NUCLEOTIDE SEQUENCE [LARGE SCALE GENOMIC DNA]</scope>
    <source>
        <strain evidence="1 2">IPPAS B-1220</strain>
    </source>
</reference>
<keyword evidence="2" id="KW-1185">Reference proteome</keyword>
<name>A0ACD5GTU1_9CYAN</name>
<evidence type="ECO:0000313" key="2">
    <source>
        <dbReference type="Proteomes" id="UP000095472"/>
    </source>
</evidence>
<accession>A0ACD5GTU1</accession>
<dbReference type="Proteomes" id="UP000095472">
    <property type="component" value="Chromosome"/>
</dbReference>
<protein>
    <submittedName>
        <fullName evidence="1">Uncharacterized protein</fullName>
    </submittedName>
</protein>
<gene>
    <name evidence="1" type="ORF">BH720_033845</name>
</gene>
<organism evidence="1 2">
    <name type="scientific">Desertifilum tharense IPPAS B-1220</name>
    <dbReference type="NCBI Taxonomy" id="1781255"/>
    <lineage>
        <taxon>Bacteria</taxon>
        <taxon>Bacillati</taxon>
        <taxon>Cyanobacteriota</taxon>
        <taxon>Cyanophyceae</taxon>
        <taxon>Desertifilales</taxon>
        <taxon>Desertifilaceae</taxon>
        <taxon>Desertifilum</taxon>
    </lineage>
</organism>